<dbReference type="Gene3D" id="3.20.20.70">
    <property type="entry name" value="Aldolase class I"/>
    <property type="match status" value="1"/>
</dbReference>
<dbReference type="SMART" id="SM00934">
    <property type="entry name" value="OMPdecase"/>
    <property type="match status" value="1"/>
</dbReference>
<evidence type="ECO:0000259" key="8">
    <source>
        <dbReference type="SMART" id="SM00934"/>
    </source>
</evidence>
<dbReference type="SUPFAM" id="SSF51366">
    <property type="entry name" value="Ribulose-phoshate binding barrel"/>
    <property type="match status" value="1"/>
</dbReference>
<name>A0ABQ4IBH7_9ACTN</name>
<dbReference type="InterPro" id="IPR011995">
    <property type="entry name" value="OMPdecase_type-2"/>
</dbReference>
<comment type="catalytic activity">
    <reaction evidence="6">
        <text>orotidine 5'-phosphate + H(+) = UMP + CO2</text>
        <dbReference type="Rhea" id="RHEA:11596"/>
        <dbReference type="ChEBI" id="CHEBI:15378"/>
        <dbReference type="ChEBI" id="CHEBI:16526"/>
        <dbReference type="ChEBI" id="CHEBI:57538"/>
        <dbReference type="ChEBI" id="CHEBI:57865"/>
        <dbReference type="EC" id="4.1.1.23"/>
    </reaction>
</comment>
<evidence type="ECO:0000256" key="6">
    <source>
        <dbReference type="ARBA" id="ARBA00049157"/>
    </source>
</evidence>
<dbReference type="EMBL" id="BOPA01000014">
    <property type="protein sequence ID" value="GIJ15123.1"/>
    <property type="molecule type" value="Genomic_DNA"/>
</dbReference>
<evidence type="ECO:0000313" key="10">
    <source>
        <dbReference type="Proteomes" id="UP000647860"/>
    </source>
</evidence>
<gene>
    <name evidence="9" type="primary">pyrF_1</name>
    <name evidence="9" type="ORF">Vgi01_18070</name>
</gene>
<evidence type="ECO:0000256" key="2">
    <source>
        <dbReference type="ARBA" id="ARBA00008847"/>
    </source>
</evidence>
<organism evidence="9 10">
    <name type="scientific">Micromonospora gifhornensis</name>
    <dbReference type="NCBI Taxonomy" id="84594"/>
    <lineage>
        <taxon>Bacteria</taxon>
        <taxon>Bacillati</taxon>
        <taxon>Actinomycetota</taxon>
        <taxon>Actinomycetes</taxon>
        <taxon>Micromonosporales</taxon>
        <taxon>Micromonosporaceae</taxon>
        <taxon>Micromonospora</taxon>
    </lineage>
</organism>
<comment type="pathway">
    <text evidence="1">Pyrimidine metabolism; UMP biosynthesis via de novo pathway; UMP from orotate: step 2/2.</text>
</comment>
<reference evidence="9 10" key="1">
    <citation type="submission" date="2021-01" db="EMBL/GenBank/DDBJ databases">
        <title>Whole genome shotgun sequence of Verrucosispora gifhornensis NBRC 16317.</title>
        <authorList>
            <person name="Komaki H."/>
            <person name="Tamura T."/>
        </authorList>
    </citation>
    <scope>NUCLEOTIDE SEQUENCE [LARGE SCALE GENOMIC DNA]</scope>
    <source>
        <strain evidence="9 10">NBRC 16317</strain>
    </source>
</reference>
<dbReference type="PANTHER" id="PTHR43375">
    <property type="entry name" value="OROTIDINE 5'-PHOSPHATE DECARBOXYLASE"/>
    <property type="match status" value="1"/>
</dbReference>
<evidence type="ECO:0000256" key="4">
    <source>
        <dbReference type="ARBA" id="ARBA00022975"/>
    </source>
</evidence>
<sequence>MPLTREGTSFAGTWSRLSAQRGSLCLGVAPSAAWLRRWDLDDTSESLDRYGDIILEAAGDGVAGYKVQVPFYLRHGTAGLEALRRFVDGAHERDALVLLDAKVGDADDTMAAYADLYLGPDSQLGGDAVTTCAFMGTATLHPLLRIAQDSGTAVFTLVRTSNHGAGEVQGSRTDGGTSTAEAIADALTGWHTEHCGTAGPGPAAAVVGARLPESAQLVRRLPHSVLEIPGLGRADRRTEEVLAPVRDAADRAMLTVTTGVLRHGPTPTALRAGIRWWHEEIARHR</sequence>
<feature type="domain" description="Orotidine 5'-phosphate decarboxylase" evidence="8">
    <location>
        <begin position="23"/>
        <end position="252"/>
    </location>
</feature>
<comment type="caution">
    <text evidence="9">The sequence shown here is derived from an EMBL/GenBank/DDBJ whole genome shotgun (WGS) entry which is preliminary data.</text>
</comment>
<keyword evidence="4" id="KW-0665">Pyrimidine biosynthesis</keyword>
<keyword evidence="10" id="KW-1185">Reference proteome</keyword>
<dbReference type="Pfam" id="PF00215">
    <property type="entry name" value="OMPdecase"/>
    <property type="match status" value="1"/>
</dbReference>
<accession>A0ABQ4IBH7</accession>
<comment type="similarity">
    <text evidence="2">Belongs to the OMP decarboxylase family. Type 2 subfamily.</text>
</comment>
<evidence type="ECO:0000256" key="1">
    <source>
        <dbReference type="ARBA" id="ARBA00004861"/>
    </source>
</evidence>
<dbReference type="PANTHER" id="PTHR43375:SF1">
    <property type="entry name" value="OROTIDINE 5'-PHOSPHATE DECARBOXYLASE"/>
    <property type="match status" value="1"/>
</dbReference>
<evidence type="ECO:0000313" key="9">
    <source>
        <dbReference type="EMBL" id="GIJ15123.1"/>
    </source>
</evidence>
<dbReference type="InterPro" id="IPR011060">
    <property type="entry name" value="RibuloseP-bd_barrel"/>
</dbReference>
<dbReference type="NCBIfam" id="TIGR02127">
    <property type="entry name" value="pyrF_sub2"/>
    <property type="match status" value="1"/>
</dbReference>
<protein>
    <recommendedName>
        <fullName evidence="7">Orotidine-5'-phosphate decarboxylase</fullName>
        <ecNumber evidence="7">4.1.1.23</ecNumber>
    </recommendedName>
</protein>
<dbReference type="InterPro" id="IPR013785">
    <property type="entry name" value="Aldolase_TIM"/>
</dbReference>
<evidence type="ECO:0000256" key="7">
    <source>
        <dbReference type="NCBIfam" id="TIGR02127"/>
    </source>
</evidence>
<dbReference type="Proteomes" id="UP000647860">
    <property type="component" value="Unassembled WGS sequence"/>
</dbReference>
<dbReference type="InterPro" id="IPR001754">
    <property type="entry name" value="OMPdeCOase_dom"/>
</dbReference>
<dbReference type="EC" id="4.1.1.23" evidence="7"/>
<keyword evidence="3" id="KW-0210">Decarboxylase</keyword>
<evidence type="ECO:0000256" key="3">
    <source>
        <dbReference type="ARBA" id="ARBA00022793"/>
    </source>
</evidence>
<dbReference type="RefSeq" id="WP_204290691.1">
    <property type="nucleotide sequence ID" value="NZ_BAAAGZ010000009.1"/>
</dbReference>
<keyword evidence="5" id="KW-0456">Lyase</keyword>
<proteinExistence type="inferred from homology"/>
<evidence type="ECO:0000256" key="5">
    <source>
        <dbReference type="ARBA" id="ARBA00023239"/>
    </source>
</evidence>